<evidence type="ECO:0000313" key="2">
    <source>
        <dbReference type="Proteomes" id="UP000006054"/>
    </source>
</evidence>
<protein>
    <submittedName>
        <fullName evidence="1">Uncharacterized protein</fullName>
    </submittedName>
</protein>
<gene>
    <name evidence="1" type="ordered locus">Fleli_1605</name>
</gene>
<dbReference type="STRING" id="880071.Fleli_1605"/>
<proteinExistence type="predicted"/>
<dbReference type="Proteomes" id="UP000006054">
    <property type="component" value="Chromosome"/>
</dbReference>
<dbReference type="HOGENOM" id="CLU_1842171_0_0_10"/>
<dbReference type="AlphaFoldDB" id="I4AJ88"/>
<organism evidence="1 2">
    <name type="scientific">Bernardetia litoralis (strain ATCC 23117 / DSM 6794 / NBRC 15988 / NCIMB 1366 / Fx l1 / Sio-4)</name>
    <name type="common">Flexibacter litoralis</name>
    <dbReference type="NCBI Taxonomy" id="880071"/>
    <lineage>
        <taxon>Bacteria</taxon>
        <taxon>Pseudomonadati</taxon>
        <taxon>Bacteroidota</taxon>
        <taxon>Cytophagia</taxon>
        <taxon>Cytophagales</taxon>
        <taxon>Bernardetiaceae</taxon>
        <taxon>Bernardetia</taxon>
    </lineage>
</organism>
<dbReference type="EMBL" id="CP003345">
    <property type="protein sequence ID" value="AFM04023.1"/>
    <property type="molecule type" value="Genomic_DNA"/>
</dbReference>
<dbReference type="KEGG" id="fli:Fleli_1605"/>
<name>I4AJ88_BERLS</name>
<evidence type="ECO:0000313" key="1">
    <source>
        <dbReference type="EMBL" id="AFM04023.1"/>
    </source>
</evidence>
<sequence length="139" mass="16485">MKYLNLLSIILFSLLFDSCFNSTIQDEKDFDLIADSLTNFAQNNPDSIKYYINFLGNHYFYREGNNNKIMIDTLARDSLDKIFSKFFIEHVERYHKNENTQLFFIKESIYMLEYKNGCKADTCWKKLEKPSRANSVNAK</sequence>
<reference evidence="2" key="1">
    <citation type="submission" date="2012-06" db="EMBL/GenBank/DDBJ databases">
        <title>The complete genome of Flexibacter litoralis DSM 6794.</title>
        <authorList>
            <person name="Lucas S."/>
            <person name="Copeland A."/>
            <person name="Lapidus A."/>
            <person name="Glavina del Rio T."/>
            <person name="Dalin E."/>
            <person name="Tice H."/>
            <person name="Bruce D."/>
            <person name="Goodwin L."/>
            <person name="Pitluck S."/>
            <person name="Peters L."/>
            <person name="Ovchinnikova G."/>
            <person name="Lu M."/>
            <person name="Kyrpides N."/>
            <person name="Mavromatis K."/>
            <person name="Ivanova N."/>
            <person name="Brettin T."/>
            <person name="Detter J.C."/>
            <person name="Han C."/>
            <person name="Larimer F."/>
            <person name="Land M."/>
            <person name="Hauser L."/>
            <person name="Markowitz V."/>
            <person name="Cheng J.-F."/>
            <person name="Hugenholtz P."/>
            <person name="Woyke T."/>
            <person name="Wu D."/>
            <person name="Spring S."/>
            <person name="Lang E."/>
            <person name="Kopitz M."/>
            <person name="Brambilla E."/>
            <person name="Klenk H.-P."/>
            <person name="Eisen J.A."/>
        </authorList>
    </citation>
    <scope>NUCLEOTIDE SEQUENCE [LARGE SCALE GENOMIC DNA]</scope>
    <source>
        <strain evidence="2">ATCC 23117 / DSM 6794 / NBRC 15988 / NCIMB 1366 / Sio-4</strain>
    </source>
</reference>
<accession>I4AJ88</accession>
<dbReference type="RefSeq" id="WP_014797480.1">
    <property type="nucleotide sequence ID" value="NC_018018.1"/>
</dbReference>
<keyword evidence="2" id="KW-1185">Reference proteome</keyword>